<dbReference type="KEGG" id="mthr:MSTHT_1946"/>
<sequence>MKIWRKDFQKQTQKKRGKRKKKTEKQSSAPYQRKRFPPSNPFFNFIGAPGFSNLSWDAFSSGYKPL</sequence>
<dbReference type="EMBL" id="CP009501">
    <property type="protein sequence ID" value="AKB13704.1"/>
    <property type="molecule type" value="Genomic_DNA"/>
</dbReference>
<protein>
    <submittedName>
        <fullName evidence="2">Uncharacterized protein</fullName>
    </submittedName>
</protein>
<accession>A0A0E3H993</accession>
<dbReference type="PATRIC" id="fig|523844.20.peg.2407"/>
<reference evidence="2 3" key="1">
    <citation type="submission" date="2014-07" db="EMBL/GenBank/DDBJ databases">
        <title>Methanogenic archaea and the global carbon cycle.</title>
        <authorList>
            <person name="Henriksen J.R."/>
            <person name="Luke J."/>
            <person name="Reinhart S."/>
            <person name="Benedict M.N."/>
            <person name="Youngblut N.D."/>
            <person name="Metcalf M.E."/>
            <person name="Whitaker R.J."/>
            <person name="Metcalf W.W."/>
        </authorList>
    </citation>
    <scope>NUCLEOTIDE SEQUENCE [LARGE SCALE GENOMIC DNA]</scope>
    <source>
        <strain evidence="3">ATCC 43570 / DSM 1825 / OCM 12 / VKM B-1830 / TM-1</strain>
    </source>
</reference>
<dbReference type="AlphaFoldDB" id="A0A0E3H993"/>
<organism evidence="2 3">
    <name type="scientific">Methanosarcina thermophila (strain ATCC 43570 / DSM 1825 / OCM 12 / VKM B-1830 / TM-1)</name>
    <dbReference type="NCBI Taxonomy" id="523844"/>
    <lineage>
        <taxon>Archaea</taxon>
        <taxon>Methanobacteriati</taxon>
        <taxon>Methanobacteriota</taxon>
        <taxon>Stenosarchaea group</taxon>
        <taxon>Methanomicrobia</taxon>
        <taxon>Methanosarcinales</taxon>
        <taxon>Methanosarcinaceae</taxon>
        <taxon>Methanosarcina</taxon>
    </lineage>
</organism>
<evidence type="ECO:0000313" key="2">
    <source>
        <dbReference type="EMBL" id="AKB13704.1"/>
    </source>
</evidence>
<feature type="region of interest" description="Disordered" evidence="1">
    <location>
        <begin position="1"/>
        <end position="38"/>
    </location>
</feature>
<feature type="compositionally biased region" description="Basic residues" evidence="1">
    <location>
        <begin position="12"/>
        <end position="23"/>
    </location>
</feature>
<evidence type="ECO:0000256" key="1">
    <source>
        <dbReference type="SAM" id="MobiDB-lite"/>
    </source>
</evidence>
<dbReference type="Proteomes" id="UP000066529">
    <property type="component" value="Chromosome"/>
</dbReference>
<gene>
    <name evidence="2" type="ORF">MSTHT_1946</name>
</gene>
<dbReference type="HOGENOM" id="CLU_2820980_0_0_2"/>
<evidence type="ECO:0000313" key="3">
    <source>
        <dbReference type="Proteomes" id="UP000066529"/>
    </source>
</evidence>
<dbReference type="STRING" id="523844.MSTHT_1946"/>
<proteinExistence type="predicted"/>
<name>A0A0E3H993_METTT</name>